<reference evidence="1 2" key="1">
    <citation type="submission" date="2015-07" db="EMBL/GenBank/DDBJ databases">
        <title>Genome analysis of myxobacterium Chondromyces crocatus Cm c5 reveals a high potential for natural compound synthesis and the genetic basis for the loss of fruiting body formation.</title>
        <authorList>
            <person name="Zaburannyi N."/>
            <person name="Bunk B."/>
            <person name="Maier J."/>
            <person name="Overmann J."/>
            <person name="Mueller R."/>
        </authorList>
    </citation>
    <scope>NUCLEOTIDE SEQUENCE [LARGE SCALE GENOMIC DNA]</scope>
    <source>
        <strain evidence="1 2">Cm c5</strain>
    </source>
</reference>
<dbReference type="SUPFAM" id="SSF82602">
    <property type="entry name" value="Nuclease A inhibitor (NuiA)"/>
    <property type="match status" value="1"/>
</dbReference>
<protein>
    <recommendedName>
        <fullName evidence="3">Sugar-non-specific nuclease inhibitor NuiA-like protein</fullName>
    </recommendedName>
</protein>
<dbReference type="OrthoDB" id="852327at2"/>
<dbReference type="Pfam" id="PF07924">
    <property type="entry name" value="NuiA"/>
    <property type="match status" value="1"/>
</dbReference>
<accession>A0A0K1E6S9</accession>
<dbReference type="EMBL" id="CP012159">
    <property type="protein sequence ID" value="AKT36571.1"/>
    <property type="molecule type" value="Genomic_DNA"/>
</dbReference>
<dbReference type="InterPro" id="IPR036587">
    <property type="entry name" value="NucleaseA_inhib-like_sf"/>
</dbReference>
<dbReference type="InterPro" id="IPR012489">
    <property type="entry name" value="NucleaseA_inhib-like"/>
</dbReference>
<dbReference type="KEGG" id="ccro:CMC5_006890"/>
<dbReference type="Proteomes" id="UP000067626">
    <property type="component" value="Chromosome"/>
</dbReference>
<dbReference type="RefSeq" id="WP_050429073.1">
    <property type="nucleotide sequence ID" value="NZ_CP012159.1"/>
</dbReference>
<sequence>MTSEELLECLRKGAEGLLIPSEQDHPLVARRFDVTEPSAASIHTLVEAPADAPVAVESVEAFFEPLLVTPEEGGASAKQRPAYELLLRLLQHELEGSKVYRVGATDIDVLVLGRHADGAWLGLQTKLVET</sequence>
<evidence type="ECO:0008006" key="3">
    <source>
        <dbReference type="Google" id="ProtNLM"/>
    </source>
</evidence>
<dbReference type="Gene3D" id="3.40.1460.10">
    <property type="entry name" value="Nuclease A inhibitor-like"/>
    <property type="match status" value="1"/>
</dbReference>
<organism evidence="1 2">
    <name type="scientific">Chondromyces crocatus</name>
    <dbReference type="NCBI Taxonomy" id="52"/>
    <lineage>
        <taxon>Bacteria</taxon>
        <taxon>Pseudomonadati</taxon>
        <taxon>Myxococcota</taxon>
        <taxon>Polyangia</taxon>
        <taxon>Polyangiales</taxon>
        <taxon>Polyangiaceae</taxon>
        <taxon>Chondromyces</taxon>
    </lineage>
</organism>
<name>A0A0K1E6S9_CHOCO</name>
<dbReference type="AlphaFoldDB" id="A0A0K1E6S9"/>
<proteinExistence type="predicted"/>
<gene>
    <name evidence="1" type="ORF">CMC5_006890</name>
</gene>
<dbReference type="STRING" id="52.CMC5_006890"/>
<evidence type="ECO:0000313" key="1">
    <source>
        <dbReference type="EMBL" id="AKT36571.1"/>
    </source>
</evidence>
<keyword evidence="2" id="KW-1185">Reference proteome</keyword>
<evidence type="ECO:0000313" key="2">
    <source>
        <dbReference type="Proteomes" id="UP000067626"/>
    </source>
</evidence>